<accession>A0ABY8DE34</accession>
<proteinExistence type="predicted"/>
<organism evidence="1 2">
    <name type="scientific">Sinorhizobium garamanticum</name>
    <dbReference type="NCBI Taxonomy" id="680247"/>
    <lineage>
        <taxon>Bacteria</taxon>
        <taxon>Pseudomonadati</taxon>
        <taxon>Pseudomonadota</taxon>
        <taxon>Alphaproteobacteria</taxon>
        <taxon>Hyphomicrobiales</taxon>
        <taxon>Rhizobiaceae</taxon>
        <taxon>Sinorhizobium/Ensifer group</taxon>
        <taxon>Sinorhizobium</taxon>
    </lineage>
</organism>
<reference evidence="1 2" key="1">
    <citation type="submission" date="2023-03" db="EMBL/GenBank/DDBJ databases">
        <authorList>
            <person name="Kaur S."/>
            <person name="Espinosa-Saiz D."/>
            <person name="Velazquez E."/>
            <person name="Menendez E."/>
            <person name="diCenzo G.C."/>
        </authorList>
    </citation>
    <scope>NUCLEOTIDE SEQUENCE [LARGE SCALE GENOMIC DNA]</scope>
    <source>
        <strain evidence="1 2">LMG 24692</strain>
    </source>
</reference>
<dbReference type="RefSeq" id="WP_280660542.1">
    <property type="nucleotide sequence ID" value="NZ_CP120373.1"/>
</dbReference>
<dbReference type="EMBL" id="CP120373">
    <property type="protein sequence ID" value="WEX88552.1"/>
    <property type="molecule type" value="Genomic_DNA"/>
</dbReference>
<evidence type="ECO:0000313" key="1">
    <source>
        <dbReference type="EMBL" id="WEX88552.1"/>
    </source>
</evidence>
<dbReference type="Proteomes" id="UP001229355">
    <property type="component" value="Chromosome 1"/>
</dbReference>
<sequence>MATKAEQKLFLFALTAMVVGSMVGAGIFSLPRTFGIATGPFGA</sequence>
<protein>
    <submittedName>
        <fullName evidence="1">Uncharacterized protein</fullName>
    </submittedName>
</protein>
<evidence type="ECO:0000313" key="2">
    <source>
        <dbReference type="Proteomes" id="UP001229355"/>
    </source>
</evidence>
<keyword evidence="2" id="KW-1185">Reference proteome</keyword>
<name>A0ABY8DE34_9HYPH</name>
<gene>
    <name evidence="1" type="ORF">PZN02_001041</name>
</gene>